<feature type="domain" description="CNNM transmembrane" evidence="16">
    <location>
        <begin position="155"/>
        <end position="334"/>
    </location>
</feature>
<dbReference type="InterPro" id="IPR045095">
    <property type="entry name" value="ACDP"/>
</dbReference>
<dbReference type="Gene3D" id="2.60.120.10">
    <property type="entry name" value="Jelly Rolls"/>
    <property type="match status" value="1"/>
</dbReference>
<evidence type="ECO:0000256" key="10">
    <source>
        <dbReference type="ARBA" id="ARBA00023136"/>
    </source>
</evidence>
<evidence type="ECO:0000256" key="3">
    <source>
        <dbReference type="ARBA" id="ARBA00022448"/>
    </source>
</evidence>
<protein>
    <submittedName>
        <fullName evidence="17">Uncharacterized protein</fullName>
    </submittedName>
</protein>
<dbReference type="Proteomes" id="UP000678393">
    <property type="component" value="Unassembled WGS sequence"/>
</dbReference>
<feature type="signal peptide" evidence="14">
    <location>
        <begin position="1"/>
        <end position="25"/>
    </location>
</feature>
<dbReference type="FunFam" id="3.10.580.10:FF:000001">
    <property type="entry name" value="Putative metal transporter CNNM3 isoform 2"/>
    <property type="match status" value="1"/>
</dbReference>
<keyword evidence="6" id="KW-0677">Repeat</keyword>
<evidence type="ECO:0000313" key="18">
    <source>
        <dbReference type="Proteomes" id="UP000678393"/>
    </source>
</evidence>
<evidence type="ECO:0000256" key="8">
    <source>
        <dbReference type="ARBA" id="ARBA00023065"/>
    </source>
</evidence>
<evidence type="ECO:0000256" key="6">
    <source>
        <dbReference type="ARBA" id="ARBA00022737"/>
    </source>
</evidence>
<feature type="transmembrane region" description="Helical" evidence="13">
    <location>
        <begin position="159"/>
        <end position="183"/>
    </location>
</feature>
<dbReference type="EMBL" id="CAJHNH020001620">
    <property type="protein sequence ID" value="CAG5123796.1"/>
    <property type="molecule type" value="Genomic_DNA"/>
</dbReference>
<feature type="transmembrane region" description="Helical" evidence="13">
    <location>
        <begin position="244"/>
        <end position="267"/>
    </location>
</feature>
<evidence type="ECO:0000313" key="17">
    <source>
        <dbReference type="EMBL" id="CAG5123796.1"/>
    </source>
</evidence>
<accession>A0A8S3Z9Q1</accession>
<dbReference type="PANTHER" id="PTHR12064:SF94">
    <property type="entry name" value="UNEXTENDED PROTEIN"/>
    <property type="match status" value="1"/>
</dbReference>
<dbReference type="InterPro" id="IPR002550">
    <property type="entry name" value="CNNM"/>
</dbReference>
<dbReference type="AlphaFoldDB" id="A0A8S3Z9Q1"/>
<dbReference type="Pfam" id="PF25562">
    <property type="entry name" value="CNBH_CNNM2_C"/>
    <property type="match status" value="1"/>
</dbReference>
<dbReference type="PROSITE" id="PS51846">
    <property type="entry name" value="CNNM"/>
    <property type="match status" value="1"/>
</dbReference>
<evidence type="ECO:0000256" key="5">
    <source>
        <dbReference type="ARBA" id="ARBA00022692"/>
    </source>
</evidence>
<comment type="caution">
    <text evidence="17">The sequence shown here is derived from an EMBL/GenBank/DDBJ whole genome shotgun (WGS) entry which is preliminary data.</text>
</comment>
<dbReference type="GO" id="GO:0006811">
    <property type="term" value="P:monoatomic ion transport"/>
    <property type="evidence" value="ECO:0007669"/>
    <property type="project" value="UniProtKB-KW"/>
</dbReference>
<dbReference type="CDD" id="cd04590">
    <property type="entry name" value="CBS_pair_CorC_HlyC_assoc"/>
    <property type="match status" value="1"/>
</dbReference>
<organism evidence="17 18">
    <name type="scientific">Candidula unifasciata</name>
    <dbReference type="NCBI Taxonomy" id="100452"/>
    <lineage>
        <taxon>Eukaryota</taxon>
        <taxon>Metazoa</taxon>
        <taxon>Spiralia</taxon>
        <taxon>Lophotrochozoa</taxon>
        <taxon>Mollusca</taxon>
        <taxon>Gastropoda</taxon>
        <taxon>Heterobranchia</taxon>
        <taxon>Euthyneura</taxon>
        <taxon>Panpulmonata</taxon>
        <taxon>Eupulmonata</taxon>
        <taxon>Stylommatophora</taxon>
        <taxon>Helicina</taxon>
        <taxon>Helicoidea</taxon>
        <taxon>Geomitridae</taxon>
        <taxon>Candidula</taxon>
    </lineage>
</organism>
<evidence type="ECO:0000256" key="1">
    <source>
        <dbReference type="ARBA" id="ARBA00004651"/>
    </source>
</evidence>
<dbReference type="Gene3D" id="3.10.580.10">
    <property type="entry name" value="CBS-domain"/>
    <property type="match status" value="1"/>
</dbReference>
<feature type="compositionally biased region" description="Polar residues" evidence="12">
    <location>
        <begin position="757"/>
        <end position="777"/>
    </location>
</feature>
<keyword evidence="18" id="KW-1185">Reference proteome</keyword>
<dbReference type="PANTHER" id="PTHR12064">
    <property type="entry name" value="METAL TRANSPORTER CNNM"/>
    <property type="match status" value="1"/>
</dbReference>
<dbReference type="GO" id="GO:0010960">
    <property type="term" value="P:magnesium ion homeostasis"/>
    <property type="evidence" value="ECO:0007669"/>
    <property type="project" value="InterPro"/>
</dbReference>
<feature type="chain" id="PRO_5035715776" evidence="14">
    <location>
        <begin position="26"/>
        <end position="910"/>
    </location>
</feature>
<keyword evidence="10 11" id="KW-0472">Membrane</keyword>
<evidence type="ECO:0000256" key="9">
    <source>
        <dbReference type="ARBA" id="ARBA00023122"/>
    </source>
</evidence>
<feature type="region of interest" description="Disordered" evidence="12">
    <location>
        <begin position="745"/>
        <end position="777"/>
    </location>
</feature>
<keyword evidence="7 11" id="KW-1133">Transmembrane helix</keyword>
<dbReference type="InterPro" id="IPR018490">
    <property type="entry name" value="cNMP-bd_dom_sf"/>
</dbReference>
<dbReference type="PROSITE" id="PS50042">
    <property type="entry name" value="CNMP_BINDING_3"/>
    <property type="match status" value="1"/>
</dbReference>
<comment type="subcellular location">
    <subcellularLocation>
        <location evidence="1">Cell membrane</location>
        <topology evidence="1">Multi-pass membrane protein</topology>
    </subcellularLocation>
</comment>
<dbReference type="Pfam" id="PF01595">
    <property type="entry name" value="CNNM"/>
    <property type="match status" value="1"/>
</dbReference>
<evidence type="ECO:0000256" key="14">
    <source>
        <dbReference type="SAM" id="SignalP"/>
    </source>
</evidence>
<name>A0A8S3Z9Q1_9EUPU</name>
<comment type="similarity">
    <text evidence="2">Belongs to the ACDP family.</text>
</comment>
<dbReference type="InterPro" id="IPR044751">
    <property type="entry name" value="Ion_transp-like_CBS"/>
</dbReference>
<dbReference type="SUPFAM" id="SSF51206">
    <property type="entry name" value="cAMP-binding domain-like"/>
    <property type="match status" value="1"/>
</dbReference>
<keyword evidence="5 11" id="KW-0812">Transmembrane</keyword>
<keyword evidence="14" id="KW-0732">Signal</keyword>
<keyword evidence="8" id="KW-0406">Ion transport</keyword>
<dbReference type="GO" id="GO:0022857">
    <property type="term" value="F:transmembrane transporter activity"/>
    <property type="evidence" value="ECO:0007669"/>
    <property type="project" value="TreeGrafter"/>
</dbReference>
<evidence type="ECO:0000256" key="13">
    <source>
        <dbReference type="SAM" id="Phobius"/>
    </source>
</evidence>
<evidence type="ECO:0000256" key="12">
    <source>
        <dbReference type="SAM" id="MobiDB-lite"/>
    </source>
</evidence>
<dbReference type="OrthoDB" id="5353557at2759"/>
<keyword evidence="3" id="KW-0813">Transport</keyword>
<keyword evidence="4" id="KW-1003">Cell membrane</keyword>
<dbReference type="GO" id="GO:0005886">
    <property type="term" value="C:plasma membrane"/>
    <property type="evidence" value="ECO:0007669"/>
    <property type="project" value="UniProtKB-SubCell"/>
</dbReference>
<evidence type="ECO:0000256" key="7">
    <source>
        <dbReference type="ARBA" id="ARBA00022989"/>
    </source>
</evidence>
<dbReference type="SUPFAM" id="SSF54631">
    <property type="entry name" value="CBS-domain pair"/>
    <property type="match status" value="1"/>
</dbReference>
<proteinExistence type="inferred from homology"/>
<feature type="transmembrane region" description="Helical" evidence="13">
    <location>
        <begin position="279"/>
        <end position="300"/>
    </location>
</feature>
<dbReference type="InterPro" id="IPR046342">
    <property type="entry name" value="CBS_dom_sf"/>
</dbReference>
<dbReference type="InterPro" id="IPR000595">
    <property type="entry name" value="cNMP-bd_dom"/>
</dbReference>
<sequence>MASDIRQALLLVLCVFNYFMHLCAGSQIWSIFPMDSHSSTLLGGGLSAVSDRLLTIRLVGVDLFRENGLYFTTSNSTCALVKSSGAFYPSQSSLDRTNALIEVKFEHLPGDDAFWYMCLLVKNNASVDGGYVAEHQGSAEWLKIKVYKEVIVDPYLLPLWLQITLCLVMLVLSGLFSGLNLGLMSLDQTELRIIEKVGNDEEKKHAKRIAPLRKRGNFLLCTLLLGNVLVNSTFTIFFDNMTNGLIAVICSTVGIVVFGEIIPQAICSRHGLAIGARTYWVTVFFMIVTFPASFPISLVLDCVLGEEMGQVFNKEKLQELIRMTADRQVLHDNEANIISGALQLTNKSVEDVMTKIEDVFMLDVNTVLDFEKMTEIMHQGYTRIPVYDGEKTNIISLLNTKDLALIDPDDKTPLSTVCKFYDHRPLFVDYDLRLDAMLQTFLQGNSHMAIVQKLHNTDDQDPYFETLGVITLEDVIEEILQSEIVDETDMRIDNRQKGCRPLRQKEDYTMLVPDERKSTLPKQLAFAAFQFLTTTVEPFSDKFIARNVLKNLMKKDIVVNLSPTEPETIKNYIYIKGVPSDKFVLILQGTVEVVIGGESMVFESGPFSYFGVECIDNARKCMGTSETKSSDYIPDFSVRAITDVQYLSIHRAMYIAALRTTRMLRQSGSITVHDAFEAEYEKVKSSENRSKSNSVSDSYSPPLNMPLDAIKYDETAKKKSTSSLDRLTFFHRKNDPLEGMYRIRRTGSDAKDRSPENQEMNGKTNDHSMSATQVSPTSDWKKNYDSFNVPYGNRKLNHLSEVDDSKTINGGDIRRTASSGIVKSNVQAPNAGDTSVKLDSASDDLNDSIITIEDGQQEKVPLVVIETAGGHKNTVNLTIQVSQANNRVSKDAERVPLMNRDAASEDFASS</sequence>
<gene>
    <name evidence="17" type="ORF">CUNI_LOCUS9354</name>
</gene>
<evidence type="ECO:0000259" key="16">
    <source>
        <dbReference type="PROSITE" id="PS51846"/>
    </source>
</evidence>
<feature type="domain" description="Cyclic nucleotide-binding" evidence="15">
    <location>
        <begin position="571"/>
        <end position="654"/>
    </location>
</feature>
<evidence type="ECO:0000256" key="4">
    <source>
        <dbReference type="ARBA" id="ARBA00022475"/>
    </source>
</evidence>
<dbReference type="InterPro" id="IPR014710">
    <property type="entry name" value="RmlC-like_jellyroll"/>
</dbReference>
<feature type="compositionally biased region" description="Basic and acidic residues" evidence="12">
    <location>
        <begin position="746"/>
        <end position="756"/>
    </location>
</feature>
<evidence type="ECO:0000259" key="15">
    <source>
        <dbReference type="PROSITE" id="PS50042"/>
    </source>
</evidence>
<reference evidence="17" key="1">
    <citation type="submission" date="2021-04" db="EMBL/GenBank/DDBJ databases">
        <authorList>
            <consortium name="Molecular Ecology Group"/>
        </authorList>
    </citation>
    <scope>NUCLEOTIDE SEQUENCE</scope>
</reference>
<evidence type="ECO:0000256" key="11">
    <source>
        <dbReference type="PROSITE-ProRule" id="PRU01193"/>
    </source>
</evidence>
<evidence type="ECO:0000256" key="2">
    <source>
        <dbReference type="ARBA" id="ARBA00010484"/>
    </source>
</evidence>
<keyword evidence="9" id="KW-0129">CBS domain</keyword>
<feature type="transmembrane region" description="Helical" evidence="13">
    <location>
        <begin position="217"/>
        <end position="238"/>
    </location>
</feature>